<gene>
    <name evidence="8" type="ORF">SNE35_10680</name>
</gene>
<feature type="transmembrane region" description="Helical" evidence="5">
    <location>
        <begin position="189"/>
        <end position="212"/>
    </location>
</feature>
<evidence type="ECO:0000259" key="7">
    <source>
        <dbReference type="PROSITE" id="PS50885"/>
    </source>
</evidence>
<reference evidence="8 9" key="1">
    <citation type="submission" date="2023-11" db="EMBL/GenBank/DDBJ databases">
        <title>Paucibacter sp. nov., isolated from fresh soil in Korea.</title>
        <authorList>
            <person name="Le N.T.T."/>
        </authorList>
    </citation>
    <scope>NUCLEOTIDE SEQUENCE [LARGE SCALE GENOMIC DNA]</scope>
    <source>
        <strain evidence="8 9">R3-3</strain>
    </source>
</reference>
<evidence type="ECO:0000256" key="1">
    <source>
        <dbReference type="ARBA" id="ARBA00022481"/>
    </source>
</evidence>
<name>A0ABU5DGQ2_9BURK</name>
<dbReference type="Gene3D" id="1.10.287.950">
    <property type="entry name" value="Methyl-accepting chemotaxis protein"/>
    <property type="match status" value="1"/>
</dbReference>
<dbReference type="RefSeq" id="WP_320422884.1">
    <property type="nucleotide sequence ID" value="NZ_JAXCLA010000003.1"/>
</dbReference>
<keyword evidence="1" id="KW-0488">Methylation</keyword>
<dbReference type="InterPro" id="IPR004089">
    <property type="entry name" value="MCPsignal_dom"/>
</dbReference>
<protein>
    <submittedName>
        <fullName evidence="8">Methyl-accepting chemotaxis protein</fullName>
    </submittedName>
</protein>
<keyword evidence="5" id="KW-0472">Membrane</keyword>
<proteinExistence type="inferred from homology"/>
<dbReference type="SUPFAM" id="SSF58104">
    <property type="entry name" value="Methyl-accepting chemotaxis protein (MCP) signaling domain"/>
    <property type="match status" value="1"/>
</dbReference>
<dbReference type="PROSITE" id="PS50885">
    <property type="entry name" value="HAMP"/>
    <property type="match status" value="1"/>
</dbReference>
<dbReference type="InterPro" id="IPR047347">
    <property type="entry name" value="YvaQ-like_sensor"/>
</dbReference>
<dbReference type="Pfam" id="PF00015">
    <property type="entry name" value="MCPsignal"/>
    <property type="match status" value="1"/>
</dbReference>
<feature type="compositionally biased region" description="Low complexity" evidence="4">
    <location>
        <begin position="562"/>
        <end position="578"/>
    </location>
</feature>
<dbReference type="PANTHER" id="PTHR43531:SF14">
    <property type="entry name" value="METHYL-ACCEPTING CHEMOTAXIS PROTEIN I-RELATED"/>
    <property type="match status" value="1"/>
</dbReference>
<keyword evidence="5" id="KW-0812">Transmembrane</keyword>
<comment type="similarity">
    <text evidence="2">Belongs to the methyl-accepting chemotaxis (MCP) protein family.</text>
</comment>
<evidence type="ECO:0000313" key="9">
    <source>
        <dbReference type="Proteomes" id="UP001285263"/>
    </source>
</evidence>
<dbReference type="PANTHER" id="PTHR43531">
    <property type="entry name" value="PROTEIN ICFG"/>
    <property type="match status" value="1"/>
</dbReference>
<evidence type="ECO:0000313" key="8">
    <source>
        <dbReference type="EMBL" id="MDY0744976.1"/>
    </source>
</evidence>
<dbReference type="EMBL" id="JAXCLA010000003">
    <property type="protein sequence ID" value="MDY0744976.1"/>
    <property type="molecule type" value="Genomic_DNA"/>
</dbReference>
<dbReference type="SMART" id="SM00304">
    <property type="entry name" value="HAMP"/>
    <property type="match status" value="1"/>
</dbReference>
<dbReference type="InterPro" id="IPR004090">
    <property type="entry name" value="Chemotax_Me-accpt_rcpt"/>
</dbReference>
<evidence type="ECO:0000256" key="2">
    <source>
        <dbReference type="ARBA" id="ARBA00029447"/>
    </source>
</evidence>
<dbReference type="InterPro" id="IPR051310">
    <property type="entry name" value="MCP_chemotaxis"/>
</dbReference>
<dbReference type="CDD" id="cd19411">
    <property type="entry name" value="MCP2201-like_sensor"/>
    <property type="match status" value="1"/>
</dbReference>
<dbReference type="CDD" id="cd06225">
    <property type="entry name" value="HAMP"/>
    <property type="match status" value="1"/>
</dbReference>
<keyword evidence="9" id="KW-1185">Reference proteome</keyword>
<dbReference type="InterPro" id="IPR003660">
    <property type="entry name" value="HAMP_dom"/>
</dbReference>
<keyword evidence="3" id="KW-0807">Transducer</keyword>
<dbReference type="PROSITE" id="PS50111">
    <property type="entry name" value="CHEMOTAXIS_TRANSDUC_2"/>
    <property type="match status" value="1"/>
</dbReference>
<organism evidence="8 9">
    <name type="scientific">Roseateles agri</name>
    <dbReference type="NCBI Taxonomy" id="3098619"/>
    <lineage>
        <taxon>Bacteria</taxon>
        <taxon>Pseudomonadati</taxon>
        <taxon>Pseudomonadota</taxon>
        <taxon>Betaproteobacteria</taxon>
        <taxon>Burkholderiales</taxon>
        <taxon>Sphaerotilaceae</taxon>
        <taxon>Roseateles</taxon>
    </lineage>
</organism>
<evidence type="ECO:0000259" key="6">
    <source>
        <dbReference type="PROSITE" id="PS50111"/>
    </source>
</evidence>
<dbReference type="SMART" id="SM00283">
    <property type="entry name" value="MA"/>
    <property type="match status" value="1"/>
</dbReference>
<evidence type="ECO:0000256" key="4">
    <source>
        <dbReference type="SAM" id="MobiDB-lite"/>
    </source>
</evidence>
<sequence>MQSLKNMTIAAKLYAAFALMLALLVGVSLFAYTRLRVVQAESERISGNWLPSVAAANGMATDLADFRAALLTLVASRNPDRSKAAEDAMNAADKRYQDHDKRYAAMLTGEDEKKLYDRANTSMARYRGHAKAIVGFMHDSTYDEAVRLQNGDARKAYEETLTGVGALVDFNEKGAQDSADDSVHIYNGAIGWLAGVALVAIAVGVLMSLALVRAITRPLAQAVRAADRVAGGDLSEPIHFSGADETARLLESMQRMQQSLVNTVSAVRAGADSVATASAEIAQGNADLSARTEDQAASLEETSATMEELSSTVRQNADNAGQANQLAQSATQVARDGGQVVGEVVMTMRGIEESSRRIADIITVIDGIAFQTNILALNAAVEAARAGEQGRGFAVVAGEVRSLAQRSAEAAKEIKSLIGVSVERVQNGTQLVDRAGQTIEGVVVSVQKLADLVGEISSASREQSSGIGQVGEAITQLDQATQQNAALVEQSAAASESLKTQAKSLLDAVASFKLSANAPATAASAPAPRAAHRPAPAPAAKPAAAAAAVTAKKPAAPKPRVKPAAVAAKPAASPAQATVEADGDWTSF</sequence>
<dbReference type="CDD" id="cd11386">
    <property type="entry name" value="MCP_signal"/>
    <property type="match status" value="1"/>
</dbReference>
<keyword evidence="5" id="KW-1133">Transmembrane helix</keyword>
<evidence type="ECO:0000256" key="3">
    <source>
        <dbReference type="PROSITE-ProRule" id="PRU00284"/>
    </source>
</evidence>
<accession>A0ABU5DGQ2</accession>
<feature type="region of interest" description="Disordered" evidence="4">
    <location>
        <begin position="523"/>
        <end position="588"/>
    </location>
</feature>
<dbReference type="InterPro" id="IPR024478">
    <property type="entry name" value="HlyB_4HB_MCP"/>
</dbReference>
<feature type="compositionally biased region" description="Low complexity" evidence="4">
    <location>
        <begin position="538"/>
        <end position="554"/>
    </location>
</feature>
<evidence type="ECO:0000256" key="5">
    <source>
        <dbReference type="SAM" id="Phobius"/>
    </source>
</evidence>
<feature type="domain" description="Methyl-accepting transducer" evidence="6">
    <location>
        <begin position="270"/>
        <end position="499"/>
    </location>
</feature>
<dbReference type="Proteomes" id="UP001285263">
    <property type="component" value="Unassembled WGS sequence"/>
</dbReference>
<dbReference type="PRINTS" id="PR00260">
    <property type="entry name" value="CHEMTRNSDUCR"/>
</dbReference>
<dbReference type="Pfam" id="PF12729">
    <property type="entry name" value="4HB_MCP_1"/>
    <property type="match status" value="1"/>
</dbReference>
<feature type="domain" description="HAMP" evidence="7">
    <location>
        <begin position="213"/>
        <end position="265"/>
    </location>
</feature>
<dbReference type="Pfam" id="PF00672">
    <property type="entry name" value="HAMP"/>
    <property type="match status" value="1"/>
</dbReference>
<comment type="caution">
    <text evidence="8">The sequence shown here is derived from an EMBL/GenBank/DDBJ whole genome shotgun (WGS) entry which is preliminary data.</text>
</comment>